<protein>
    <recommendedName>
        <fullName evidence="5">Tyrosine-protein phosphatase</fullName>
        <ecNumber evidence="5">3.1.3.48</ecNumber>
    </recommendedName>
</protein>
<comment type="similarity">
    <text evidence="1 5">Belongs to the metallo-dependent hydrolases superfamily. CpsB/CapC family.</text>
</comment>
<keyword evidence="3 5" id="KW-0904">Protein phosphatase</keyword>
<gene>
    <name evidence="6" type="ORF">EV146_108274</name>
</gene>
<evidence type="ECO:0000256" key="1">
    <source>
        <dbReference type="ARBA" id="ARBA00005750"/>
    </source>
</evidence>
<dbReference type="AlphaFoldDB" id="A0A4V2RDB5"/>
<evidence type="ECO:0000313" key="7">
    <source>
        <dbReference type="Proteomes" id="UP000295689"/>
    </source>
</evidence>
<evidence type="ECO:0000256" key="3">
    <source>
        <dbReference type="ARBA" id="ARBA00022912"/>
    </source>
</evidence>
<comment type="catalytic activity">
    <reaction evidence="4 5">
        <text>O-phospho-L-tyrosyl-[protein] + H2O = L-tyrosyl-[protein] + phosphate</text>
        <dbReference type="Rhea" id="RHEA:10684"/>
        <dbReference type="Rhea" id="RHEA-COMP:10136"/>
        <dbReference type="Rhea" id="RHEA-COMP:20101"/>
        <dbReference type="ChEBI" id="CHEBI:15377"/>
        <dbReference type="ChEBI" id="CHEBI:43474"/>
        <dbReference type="ChEBI" id="CHEBI:46858"/>
        <dbReference type="ChEBI" id="CHEBI:61978"/>
        <dbReference type="EC" id="3.1.3.48"/>
    </reaction>
</comment>
<evidence type="ECO:0000256" key="5">
    <source>
        <dbReference type="PIRNR" id="PIRNR016557"/>
    </source>
</evidence>
<reference evidence="6 7" key="1">
    <citation type="journal article" date="2015" name="Stand. Genomic Sci.">
        <title>Genomic Encyclopedia of Bacterial and Archaeal Type Strains, Phase III: the genomes of soil and plant-associated and newly described type strains.</title>
        <authorList>
            <person name="Whitman W.B."/>
            <person name="Woyke T."/>
            <person name="Klenk H.P."/>
            <person name="Zhou Y."/>
            <person name="Lilburn T.G."/>
            <person name="Beck B.J."/>
            <person name="De Vos P."/>
            <person name="Vandamme P."/>
            <person name="Eisen J.A."/>
            <person name="Garrity G."/>
            <person name="Hugenholtz P."/>
            <person name="Kyrpides N.C."/>
        </authorList>
    </citation>
    <scope>NUCLEOTIDE SEQUENCE [LARGE SCALE GENOMIC DNA]</scope>
    <source>
        <strain evidence="6 7">CV53</strain>
    </source>
</reference>
<dbReference type="EMBL" id="SLVV01000008">
    <property type="protein sequence ID" value="TCN24160.1"/>
    <property type="molecule type" value="Genomic_DNA"/>
</dbReference>
<dbReference type="PANTHER" id="PTHR39181">
    <property type="entry name" value="TYROSINE-PROTEIN PHOSPHATASE YWQE"/>
    <property type="match status" value="1"/>
</dbReference>
<keyword evidence="2 5" id="KW-0378">Hydrolase</keyword>
<dbReference type="Pfam" id="PF19567">
    <property type="entry name" value="CpsB_CapC"/>
    <property type="match status" value="1"/>
</dbReference>
<dbReference type="SUPFAM" id="SSF89550">
    <property type="entry name" value="PHP domain-like"/>
    <property type="match status" value="1"/>
</dbReference>
<comment type="caution">
    <text evidence="6">The sequence shown here is derived from an EMBL/GenBank/DDBJ whole genome shotgun (WGS) entry which is preliminary data.</text>
</comment>
<keyword evidence="7" id="KW-1185">Reference proteome</keyword>
<dbReference type="InterPro" id="IPR016667">
    <property type="entry name" value="Caps_polysacc_synth_CpsB/CapC"/>
</dbReference>
<proteinExistence type="inferred from homology"/>
<dbReference type="EC" id="3.1.3.48" evidence="5"/>
<evidence type="ECO:0000256" key="4">
    <source>
        <dbReference type="ARBA" id="ARBA00051722"/>
    </source>
</evidence>
<dbReference type="InterPro" id="IPR016195">
    <property type="entry name" value="Pol/histidinol_Pase-like"/>
</dbReference>
<dbReference type="GO" id="GO:0030145">
    <property type="term" value="F:manganese ion binding"/>
    <property type="evidence" value="ECO:0007669"/>
    <property type="project" value="UniProtKB-UniRule"/>
</dbReference>
<accession>A0A4V2RDB5</accession>
<evidence type="ECO:0000256" key="2">
    <source>
        <dbReference type="ARBA" id="ARBA00022801"/>
    </source>
</evidence>
<name>A0A4V2RDB5_9BACI</name>
<dbReference type="PANTHER" id="PTHR39181:SF1">
    <property type="entry name" value="TYROSINE-PROTEIN PHOSPHATASE YWQE"/>
    <property type="match status" value="1"/>
</dbReference>
<dbReference type="Gene3D" id="3.20.20.140">
    <property type="entry name" value="Metal-dependent hydrolases"/>
    <property type="match status" value="1"/>
</dbReference>
<dbReference type="GO" id="GO:0004725">
    <property type="term" value="F:protein tyrosine phosphatase activity"/>
    <property type="evidence" value="ECO:0007669"/>
    <property type="project" value="UniProtKB-UniRule"/>
</dbReference>
<sequence length="257" mass="29410">MIAVIDIHCHILPGIDDGAQHIDNSIDMAKKAVQDGIHTIIATPHHKNGRYDNPKREILKKVEELNKRLREENIEVTILPGQEPAINGDLLENYLKDEILSLNNTHYQFVELPSSHVPRYTIQMLFELQLKGLTPIIVHPERNQEIQERPDLLFKMIEKGALAQVTAGAICGKFGKRVKNLSFDLIEANLVHFIASDAHNVYKRSFNMVEAFDIVESKYGVDLVYLFQENAELLVEGQNVYKEMPHHIKKKKFLGIF</sequence>
<dbReference type="Proteomes" id="UP000295689">
    <property type="component" value="Unassembled WGS sequence"/>
</dbReference>
<organism evidence="6 7">
    <name type="scientific">Mesobacillus foraminis</name>
    <dbReference type="NCBI Taxonomy" id="279826"/>
    <lineage>
        <taxon>Bacteria</taxon>
        <taxon>Bacillati</taxon>
        <taxon>Bacillota</taxon>
        <taxon>Bacilli</taxon>
        <taxon>Bacillales</taxon>
        <taxon>Bacillaceae</taxon>
        <taxon>Mesobacillus</taxon>
    </lineage>
</organism>
<evidence type="ECO:0000313" key="6">
    <source>
        <dbReference type="EMBL" id="TCN24160.1"/>
    </source>
</evidence>
<dbReference type="PIRSF" id="PIRSF016557">
    <property type="entry name" value="Caps_synth_CpsB"/>
    <property type="match status" value="1"/>
</dbReference>